<dbReference type="EMBL" id="KZ819681">
    <property type="protein sequence ID" value="PWN24366.1"/>
    <property type="molecule type" value="Genomic_DNA"/>
</dbReference>
<dbReference type="RefSeq" id="XP_025358978.1">
    <property type="nucleotide sequence ID" value="XM_025503298.1"/>
</dbReference>
<dbReference type="GO" id="GO:0008506">
    <property type="term" value="F:sucrose:proton symporter activity"/>
    <property type="evidence" value="ECO:0007669"/>
    <property type="project" value="TreeGrafter"/>
</dbReference>
<gene>
    <name evidence="8" type="ORF">BDZ90DRAFT_122171</name>
</gene>
<proteinExistence type="predicted"/>
<name>A0A316UGH9_9BASI</name>
<feature type="compositionally biased region" description="Basic and acidic residues" evidence="6">
    <location>
        <begin position="529"/>
        <end position="543"/>
    </location>
</feature>
<accession>A0A316UGH9</accession>
<dbReference type="PANTHER" id="PTHR19432:SF91">
    <property type="entry name" value="GENERAL ALPHA-GLUCOSIDE PERMEASE"/>
    <property type="match status" value="1"/>
</dbReference>
<keyword evidence="9" id="KW-1185">Reference proteome</keyword>
<feature type="region of interest" description="Disordered" evidence="6">
    <location>
        <begin position="563"/>
        <end position="583"/>
    </location>
</feature>
<evidence type="ECO:0000256" key="7">
    <source>
        <dbReference type="SAM" id="Phobius"/>
    </source>
</evidence>
<keyword evidence="2" id="KW-0813">Transport</keyword>
<sequence>MVGSGGGGGGDSHTSFQQYDDGIHRLVGTPHIRGPSHLQLPLLALGFFGFQMVWSIEMAYGTPFLLELGLSKSTMAIVFIAGPISGLVVQPLIGTLADSSTHPWGRRRPYLVAATLVTAAFVLLFGFARLLPALLGMEVDQAGWATPTLAVVGIWGMDFAVNAMMALDRSLLLDMLPRERQADGTAWSARLATLGAILGFFVGDIDLPATFPFTILPSFLLAGTRTPSEGQVRCLSLITAFSVLTTHAVVAWCAVEQRLVEVCPSDEAGAAAARRRRRHRRHPRGGGSILLDPIRSASESLREIVAVARSLPPRITSIFAVQLCSFVSWFPMLFYATEWIATAVLAPTATTDKDRARGTRAGSHAMFLQALVSFACSAGLPFLLPDPDNKGEIDSASSSTKTHSAWLPSWLSRLAARRPRTSLLKLWRYAHLLLFALVTLGSGPAQATHSLRGAKAIVAASGFSWAVTNWAPYALIGIFLQEGEGKGGGEGGQGEGMALGAGRARRGQYQSVPSSEELGEAEGEGNETVIDHDREGRGARESEGQAAILEQCGRVGLEDAKQDVTTANRSDQIPYHTSQAACS</sequence>
<dbReference type="InterPro" id="IPR036259">
    <property type="entry name" value="MFS_trans_sf"/>
</dbReference>
<feature type="transmembrane region" description="Helical" evidence="7">
    <location>
        <begin position="188"/>
        <end position="215"/>
    </location>
</feature>
<comment type="subcellular location">
    <subcellularLocation>
        <location evidence="1">Membrane</location>
        <topology evidence="1">Multi-pass membrane protein</topology>
    </subcellularLocation>
</comment>
<evidence type="ECO:0000256" key="2">
    <source>
        <dbReference type="ARBA" id="ARBA00022448"/>
    </source>
</evidence>
<evidence type="ECO:0000313" key="8">
    <source>
        <dbReference type="EMBL" id="PWN24366.1"/>
    </source>
</evidence>
<dbReference type="GeneID" id="37025121"/>
<dbReference type="OrthoDB" id="28755at2759"/>
<evidence type="ECO:0000313" key="9">
    <source>
        <dbReference type="Proteomes" id="UP000245884"/>
    </source>
</evidence>
<keyword evidence="3 7" id="KW-0812">Transmembrane</keyword>
<feature type="transmembrane region" description="Helical" evidence="7">
    <location>
        <begin position="76"/>
        <end position="97"/>
    </location>
</feature>
<evidence type="ECO:0000256" key="5">
    <source>
        <dbReference type="ARBA" id="ARBA00023136"/>
    </source>
</evidence>
<dbReference type="Gene3D" id="1.20.1250.20">
    <property type="entry name" value="MFS general substrate transporter like domains"/>
    <property type="match status" value="1"/>
</dbReference>
<dbReference type="AlphaFoldDB" id="A0A316UGH9"/>
<dbReference type="PANTHER" id="PTHR19432">
    <property type="entry name" value="SUGAR TRANSPORTER"/>
    <property type="match status" value="1"/>
</dbReference>
<evidence type="ECO:0000256" key="1">
    <source>
        <dbReference type="ARBA" id="ARBA00004141"/>
    </source>
</evidence>
<organism evidence="8 9">
    <name type="scientific">Jaminaea rosea</name>
    <dbReference type="NCBI Taxonomy" id="1569628"/>
    <lineage>
        <taxon>Eukaryota</taxon>
        <taxon>Fungi</taxon>
        <taxon>Dikarya</taxon>
        <taxon>Basidiomycota</taxon>
        <taxon>Ustilaginomycotina</taxon>
        <taxon>Exobasidiomycetes</taxon>
        <taxon>Microstromatales</taxon>
        <taxon>Microstromatales incertae sedis</taxon>
        <taxon>Jaminaea</taxon>
    </lineage>
</organism>
<evidence type="ECO:0000256" key="4">
    <source>
        <dbReference type="ARBA" id="ARBA00022989"/>
    </source>
</evidence>
<dbReference type="Proteomes" id="UP000245884">
    <property type="component" value="Unassembled WGS sequence"/>
</dbReference>
<reference evidence="8 9" key="1">
    <citation type="journal article" date="2018" name="Mol. Biol. Evol.">
        <title>Broad Genomic Sampling Reveals a Smut Pathogenic Ancestry of the Fungal Clade Ustilaginomycotina.</title>
        <authorList>
            <person name="Kijpornyongpan T."/>
            <person name="Mondo S.J."/>
            <person name="Barry K."/>
            <person name="Sandor L."/>
            <person name="Lee J."/>
            <person name="Lipzen A."/>
            <person name="Pangilinan J."/>
            <person name="LaButti K."/>
            <person name="Hainaut M."/>
            <person name="Henrissat B."/>
            <person name="Grigoriev I.V."/>
            <person name="Spatafora J.W."/>
            <person name="Aime M.C."/>
        </authorList>
    </citation>
    <scope>NUCLEOTIDE SEQUENCE [LARGE SCALE GENOMIC DNA]</scope>
    <source>
        <strain evidence="8 9">MCA 5214</strain>
    </source>
</reference>
<dbReference type="SUPFAM" id="SSF103473">
    <property type="entry name" value="MFS general substrate transporter"/>
    <property type="match status" value="1"/>
</dbReference>
<evidence type="ECO:0000256" key="6">
    <source>
        <dbReference type="SAM" id="MobiDB-lite"/>
    </source>
</evidence>
<protein>
    <recommendedName>
        <fullName evidence="10">MFS general substrate transporter</fullName>
    </recommendedName>
</protein>
<feature type="region of interest" description="Disordered" evidence="6">
    <location>
        <begin position="508"/>
        <end position="545"/>
    </location>
</feature>
<keyword evidence="5 7" id="KW-0472">Membrane</keyword>
<feature type="transmembrane region" description="Helical" evidence="7">
    <location>
        <begin position="148"/>
        <end position="167"/>
    </location>
</feature>
<keyword evidence="4 7" id="KW-1133">Transmembrane helix</keyword>
<dbReference type="Pfam" id="PF13347">
    <property type="entry name" value="MFS_2"/>
    <property type="match status" value="1"/>
</dbReference>
<evidence type="ECO:0008006" key="10">
    <source>
        <dbReference type="Google" id="ProtNLM"/>
    </source>
</evidence>
<evidence type="ECO:0000256" key="3">
    <source>
        <dbReference type="ARBA" id="ARBA00022692"/>
    </source>
</evidence>
<dbReference type="GO" id="GO:0005886">
    <property type="term" value="C:plasma membrane"/>
    <property type="evidence" value="ECO:0007669"/>
    <property type="project" value="TreeGrafter"/>
</dbReference>
<feature type="transmembrane region" description="Helical" evidence="7">
    <location>
        <begin position="109"/>
        <end position="128"/>
    </location>
</feature>